<keyword evidence="2" id="KW-0812">Transmembrane</keyword>
<feature type="transmembrane region" description="Helical" evidence="2">
    <location>
        <begin position="283"/>
        <end position="307"/>
    </location>
</feature>
<dbReference type="SMART" id="SM00409">
    <property type="entry name" value="IG"/>
    <property type="match status" value="3"/>
</dbReference>
<keyword evidence="2" id="KW-0472">Membrane</keyword>
<evidence type="ECO:0000256" key="1">
    <source>
        <dbReference type="SAM" id="MobiDB-lite"/>
    </source>
</evidence>
<feature type="domain" description="Ig-like" evidence="3">
    <location>
        <begin position="94"/>
        <end position="182"/>
    </location>
</feature>
<evidence type="ECO:0000313" key="4">
    <source>
        <dbReference type="Ensembl" id="ENSCCRP00015086103.1"/>
    </source>
</evidence>
<dbReference type="SMART" id="SM00408">
    <property type="entry name" value="IGc2"/>
    <property type="match status" value="2"/>
</dbReference>
<dbReference type="SUPFAM" id="SSF48726">
    <property type="entry name" value="Immunoglobulin"/>
    <property type="match status" value="3"/>
</dbReference>
<dbReference type="PROSITE" id="PS50835">
    <property type="entry name" value="IG_LIKE"/>
    <property type="match status" value="2"/>
</dbReference>
<dbReference type="InterPro" id="IPR036179">
    <property type="entry name" value="Ig-like_dom_sf"/>
</dbReference>
<feature type="region of interest" description="Disordered" evidence="1">
    <location>
        <begin position="390"/>
        <end position="422"/>
    </location>
</feature>
<feature type="region of interest" description="Disordered" evidence="1">
    <location>
        <begin position="314"/>
        <end position="366"/>
    </location>
</feature>
<evidence type="ECO:0000259" key="3">
    <source>
        <dbReference type="PROSITE" id="PS50835"/>
    </source>
</evidence>
<dbReference type="Proteomes" id="UP000694700">
    <property type="component" value="Unplaced"/>
</dbReference>
<dbReference type="InterPro" id="IPR013783">
    <property type="entry name" value="Ig-like_fold"/>
</dbReference>
<dbReference type="AlphaFoldDB" id="A0A8C1ZKT4"/>
<keyword evidence="2" id="KW-1133">Transmembrane helix</keyword>
<reference evidence="4" key="1">
    <citation type="submission" date="2025-08" db="UniProtKB">
        <authorList>
            <consortium name="Ensembl"/>
        </authorList>
    </citation>
    <scope>IDENTIFICATION</scope>
</reference>
<dbReference type="InterPro" id="IPR007110">
    <property type="entry name" value="Ig-like_dom"/>
</dbReference>
<dbReference type="PANTHER" id="PTHR46013:SF4">
    <property type="entry name" value="B-CELL RECEPTOR CD22-RELATED"/>
    <property type="match status" value="1"/>
</dbReference>
<dbReference type="InterPro" id="IPR003598">
    <property type="entry name" value="Ig_sub2"/>
</dbReference>
<accession>A0A8C1ZKT4</accession>
<dbReference type="Ensembl" id="ENSCCRT00015088896.1">
    <property type="protein sequence ID" value="ENSCCRP00015086103.1"/>
    <property type="gene ID" value="ENSCCRG00015034733.1"/>
</dbReference>
<dbReference type="InterPro" id="IPR003599">
    <property type="entry name" value="Ig_sub"/>
</dbReference>
<proteinExistence type="predicted"/>
<dbReference type="Pfam" id="PF13895">
    <property type="entry name" value="Ig_2"/>
    <property type="match status" value="2"/>
</dbReference>
<feature type="domain" description="Ig-like" evidence="3">
    <location>
        <begin position="187"/>
        <end position="268"/>
    </location>
</feature>
<organism evidence="4 5">
    <name type="scientific">Cyprinus carpio</name>
    <name type="common">Common carp</name>
    <dbReference type="NCBI Taxonomy" id="7962"/>
    <lineage>
        <taxon>Eukaryota</taxon>
        <taxon>Metazoa</taxon>
        <taxon>Chordata</taxon>
        <taxon>Craniata</taxon>
        <taxon>Vertebrata</taxon>
        <taxon>Euteleostomi</taxon>
        <taxon>Actinopterygii</taxon>
        <taxon>Neopterygii</taxon>
        <taxon>Teleostei</taxon>
        <taxon>Ostariophysi</taxon>
        <taxon>Cypriniformes</taxon>
        <taxon>Cyprinidae</taxon>
        <taxon>Cyprininae</taxon>
        <taxon>Cyprinus</taxon>
    </lineage>
</organism>
<sequence>MKKCALKGSTINLSGTYKHPSHLTVTEKFWTVNPSKGNSISLMNHSDYRGRVQFFQNKEGMSFLSLSNVTHEDEGMYCLKILTDVEKHSYLFYPGIVLSVTELRVEIPAEIMEGESPVLFCKTTCDLSGKTNFTWYKNGKRLSERIVSDQLLLPSVSSDDTGNYSCAVRDQKHLSSPAVTLSVRYPPKSVSVSISPSGVIVEGDSVTLSCSSDSNPPALIFSWFKENQSSAVGSGQSFSISSFNSSHSGRFYCEAQNKHGSQRSESVSLISAGGQKTAHSAHVLYAAAGICAALICICIIIVVIKIIRKTGNSGVRGGVSKQENNSTAVTDQMTTHASKTGEPNDLMYGSVSHKKPRNHQRAGDEDEVQYASVQHHRNTRNVTVEDRCQYGDVRDHRPAVSAGSNAESADDSSVIYSSIKVA</sequence>
<feature type="compositionally biased region" description="Polar residues" evidence="1">
    <location>
        <begin position="321"/>
        <end position="338"/>
    </location>
</feature>
<protein>
    <recommendedName>
        <fullName evidence="3">Ig-like domain-containing protein</fullName>
    </recommendedName>
</protein>
<dbReference type="PANTHER" id="PTHR46013">
    <property type="entry name" value="VASCULAR CELL ADHESION MOLECULE 1"/>
    <property type="match status" value="1"/>
</dbReference>
<evidence type="ECO:0000313" key="5">
    <source>
        <dbReference type="Proteomes" id="UP000694700"/>
    </source>
</evidence>
<dbReference type="Gene3D" id="2.60.40.10">
    <property type="entry name" value="Immunoglobulins"/>
    <property type="match status" value="3"/>
</dbReference>
<evidence type="ECO:0000256" key="2">
    <source>
        <dbReference type="SAM" id="Phobius"/>
    </source>
</evidence>
<name>A0A8C1ZKT4_CYPCA</name>